<dbReference type="GO" id="GO:0043137">
    <property type="term" value="P:DNA replication, removal of RNA primer"/>
    <property type="evidence" value="ECO:0007669"/>
    <property type="project" value="TreeGrafter"/>
</dbReference>
<comment type="catalytic activity">
    <reaction evidence="1">
        <text>Endonucleolytic cleavage to 5'-phosphomonoester.</text>
        <dbReference type="EC" id="3.1.26.4"/>
    </reaction>
</comment>
<dbReference type="InterPro" id="IPR002156">
    <property type="entry name" value="RNaseH_domain"/>
</dbReference>
<dbReference type="InterPro" id="IPR036397">
    <property type="entry name" value="RNaseH_sf"/>
</dbReference>
<dbReference type="GO" id="GO:0003676">
    <property type="term" value="F:nucleic acid binding"/>
    <property type="evidence" value="ECO:0007669"/>
    <property type="project" value="InterPro"/>
</dbReference>
<protein>
    <recommendedName>
        <fullName evidence="3">ribonuclease H</fullName>
        <ecNumber evidence="3">3.1.26.4</ecNumber>
    </recommendedName>
</protein>
<dbReference type="EMBL" id="JARIHO010000031">
    <property type="protein sequence ID" value="KAJ7336423.1"/>
    <property type="molecule type" value="Genomic_DNA"/>
</dbReference>
<sequence>MPFTLEAWTDGACRRNGYADAVGGAGVWFPTYPAGNQSVPLPSHPTPTNQRAELTAIILALEAVDQKQIQVCTGNQFPLFFLVTIHSDSEYSVRCLNEWVLNWVQNGWRTGTNQPVLNADLIQKAHALRLKIEMSFRGASITFKWIPRTDNATADKLANDACDQAEKDLRETPVLYTGYAAVVEDGYY</sequence>
<dbReference type="Pfam" id="PF00075">
    <property type="entry name" value="RNase_H"/>
    <property type="match status" value="1"/>
</dbReference>
<comment type="caution">
    <text evidence="9">The sequence shown here is derived from an EMBL/GenBank/DDBJ whole genome shotgun (WGS) entry which is preliminary data.</text>
</comment>
<reference evidence="9" key="1">
    <citation type="submission" date="2023-03" db="EMBL/GenBank/DDBJ databases">
        <title>Massive genome expansion in bonnet fungi (Mycena s.s.) driven by repeated elements and novel gene families across ecological guilds.</title>
        <authorList>
            <consortium name="Lawrence Berkeley National Laboratory"/>
            <person name="Harder C.B."/>
            <person name="Miyauchi S."/>
            <person name="Viragh M."/>
            <person name="Kuo A."/>
            <person name="Thoen E."/>
            <person name="Andreopoulos B."/>
            <person name="Lu D."/>
            <person name="Skrede I."/>
            <person name="Drula E."/>
            <person name="Henrissat B."/>
            <person name="Morin E."/>
            <person name="Kohler A."/>
            <person name="Barry K."/>
            <person name="LaButti K."/>
            <person name="Morin E."/>
            <person name="Salamov A."/>
            <person name="Lipzen A."/>
            <person name="Mereny Z."/>
            <person name="Hegedus B."/>
            <person name="Baldrian P."/>
            <person name="Stursova M."/>
            <person name="Weitz H."/>
            <person name="Taylor A."/>
            <person name="Grigoriev I.V."/>
            <person name="Nagy L.G."/>
            <person name="Martin F."/>
            <person name="Kauserud H."/>
        </authorList>
    </citation>
    <scope>NUCLEOTIDE SEQUENCE</scope>
    <source>
        <strain evidence="9">CBHHK002</strain>
    </source>
</reference>
<evidence type="ECO:0000256" key="4">
    <source>
        <dbReference type="ARBA" id="ARBA00022722"/>
    </source>
</evidence>
<evidence type="ECO:0000313" key="9">
    <source>
        <dbReference type="EMBL" id="KAJ7336423.1"/>
    </source>
</evidence>
<keyword evidence="4" id="KW-0540">Nuclease</keyword>
<evidence type="ECO:0000256" key="5">
    <source>
        <dbReference type="ARBA" id="ARBA00022723"/>
    </source>
</evidence>
<keyword evidence="10" id="KW-1185">Reference proteome</keyword>
<dbReference type="InterPro" id="IPR050092">
    <property type="entry name" value="RNase_H"/>
</dbReference>
<dbReference type="GO" id="GO:0046872">
    <property type="term" value="F:metal ion binding"/>
    <property type="evidence" value="ECO:0007669"/>
    <property type="project" value="UniProtKB-KW"/>
</dbReference>
<evidence type="ECO:0000256" key="1">
    <source>
        <dbReference type="ARBA" id="ARBA00000077"/>
    </source>
</evidence>
<evidence type="ECO:0000256" key="2">
    <source>
        <dbReference type="ARBA" id="ARBA00005300"/>
    </source>
</evidence>
<gene>
    <name evidence="9" type="ORF">DFH08DRAFT_288746</name>
</gene>
<organism evidence="9 10">
    <name type="scientific">Mycena albidolilacea</name>
    <dbReference type="NCBI Taxonomy" id="1033008"/>
    <lineage>
        <taxon>Eukaryota</taxon>
        <taxon>Fungi</taxon>
        <taxon>Dikarya</taxon>
        <taxon>Basidiomycota</taxon>
        <taxon>Agaricomycotina</taxon>
        <taxon>Agaricomycetes</taxon>
        <taxon>Agaricomycetidae</taxon>
        <taxon>Agaricales</taxon>
        <taxon>Marasmiineae</taxon>
        <taxon>Mycenaceae</taxon>
        <taxon>Mycena</taxon>
    </lineage>
</organism>
<feature type="domain" description="RNase H type-1" evidence="8">
    <location>
        <begin position="1"/>
        <end position="171"/>
    </location>
</feature>
<dbReference type="CDD" id="cd09280">
    <property type="entry name" value="RNase_HI_eukaryote_like"/>
    <property type="match status" value="1"/>
</dbReference>
<evidence type="ECO:0000256" key="6">
    <source>
        <dbReference type="ARBA" id="ARBA00022759"/>
    </source>
</evidence>
<dbReference type="InterPro" id="IPR012337">
    <property type="entry name" value="RNaseH-like_sf"/>
</dbReference>
<dbReference type="SUPFAM" id="SSF53098">
    <property type="entry name" value="Ribonuclease H-like"/>
    <property type="match status" value="1"/>
</dbReference>
<dbReference type="AlphaFoldDB" id="A0AAD6ZS63"/>
<comment type="similarity">
    <text evidence="2">Belongs to the RNase H family.</text>
</comment>
<evidence type="ECO:0000256" key="3">
    <source>
        <dbReference type="ARBA" id="ARBA00012180"/>
    </source>
</evidence>
<dbReference type="PANTHER" id="PTHR10642">
    <property type="entry name" value="RIBONUCLEASE H1"/>
    <property type="match status" value="1"/>
</dbReference>
<evidence type="ECO:0000259" key="8">
    <source>
        <dbReference type="PROSITE" id="PS50879"/>
    </source>
</evidence>
<dbReference type="Gene3D" id="3.30.420.10">
    <property type="entry name" value="Ribonuclease H-like superfamily/Ribonuclease H"/>
    <property type="match status" value="1"/>
</dbReference>
<accession>A0AAD6ZS63</accession>
<keyword evidence="6" id="KW-0255">Endonuclease</keyword>
<dbReference type="EC" id="3.1.26.4" evidence="3"/>
<proteinExistence type="inferred from homology"/>
<evidence type="ECO:0000313" key="10">
    <source>
        <dbReference type="Proteomes" id="UP001218218"/>
    </source>
</evidence>
<name>A0AAD6ZS63_9AGAR</name>
<keyword evidence="5" id="KW-0479">Metal-binding</keyword>
<dbReference type="PROSITE" id="PS50879">
    <property type="entry name" value="RNASE_H_1"/>
    <property type="match status" value="1"/>
</dbReference>
<dbReference type="Proteomes" id="UP001218218">
    <property type="component" value="Unassembled WGS sequence"/>
</dbReference>
<dbReference type="PANTHER" id="PTHR10642:SF26">
    <property type="entry name" value="RIBONUCLEASE H1"/>
    <property type="match status" value="1"/>
</dbReference>
<evidence type="ECO:0000256" key="7">
    <source>
        <dbReference type="ARBA" id="ARBA00022801"/>
    </source>
</evidence>
<keyword evidence="7" id="KW-0378">Hydrolase</keyword>
<dbReference type="GO" id="GO:0004523">
    <property type="term" value="F:RNA-DNA hybrid ribonuclease activity"/>
    <property type="evidence" value="ECO:0007669"/>
    <property type="project" value="UniProtKB-EC"/>
</dbReference>